<evidence type="ECO:0000256" key="1">
    <source>
        <dbReference type="SAM" id="Phobius"/>
    </source>
</evidence>
<feature type="transmembrane region" description="Helical" evidence="1">
    <location>
        <begin position="7"/>
        <end position="26"/>
    </location>
</feature>
<dbReference type="InterPro" id="IPR012349">
    <property type="entry name" value="Split_barrel_FMN-bd"/>
</dbReference>
<dbReference type="Proteomes" id="UP000192161">
    <property type="component" value="Chromosome"/>
</dbReference>
<reference evidence="2" key="2">
    <citation type="submission" date="2023-04" db="EMBL/GenBank/DDBJ databases">
        <authorList>
            <person name="McDonnell B."/>
        </authorList>
    </citation>
    <scope>NUCLEOTIDE SEQUENCE</scope>
    <source>
        <strain evidence="2">JM3</strain>
    </source>
</reference>
<gene>
    <name evidence="2" type="ORF">LLJM3_2344</name>
</gene>
<protein>
    <submittedName>
        <fullName evidence="2">Pyridoxamine 5'-phosphate oxidase family protein</fullName>
    </submittedName>
</protein>
<dbReference type="SUPFAM" id="SSF50475">
    <property type="entry name" value="FMN-binding split barrel"/>
    <property type="match status" value="1"/>
</dbReference>
<name>A0AA34XM16_LACLC</name>
<feature type="transmembrane region" description="Helical" evidence="1">
    <location>
        <begin position="32"/>
        <end position="54"/>
    </location>
</feature>
<dbReference type="EMBL" id="CP015901">
    <property type="protein sequence ID" value="ARE24515.2"/>
    <property type="molecule type" value="Genomic_DNA"/>
</dbReference>
<dbReference type="Gene3D" id="2.30.110.10">
    <property type="entry name" value="Electron Transport, Fmn-binding Protein, Chain A"/>
    <property type="match status" value="1"/>
</dbReference>
<keyword evidence="1" id="KW-1133">Transmembrane helix</keyword>
<sequence length="210" mass="24021">MMYLKRFVQLFVIFFVSLVIFALILERNFGNFWLRFALGLLVAYIFLTLPLVLLTIFKSNRKAKVVGTNASTNELAYLLKGFPGYLALSVTDESLKSSTTIMSFIQAQKNENVLYMVSDKKASKIYDLKKNPLVSFTTWFDSLENGGRLSSNRVKSEVFEGEAAQKLIKEEPLILSLHENAENMSIIRLTIESVLYENFKGQMKVIEFEK</sequence>
<keyword evidence="1" id="KW-0812">Transmembrane</keyword>
<organism evidence="2">
    <name type="scientific">Lactococcus lactis subsp. cremoris</name>
    <name type="common">Streptococcus cremoris</name>
    <dbReference type="NCBI Taxonomy" id="1359"/>
    <lineage>
        <taxon>Bacteria</taxon>
        <taxon>Bacillati</taxon>
        <taxon>Bacillota</taxon>
        <taxon>Bacilli</taxon>
        <taxon>Lactobacillales</taxon>
        <taxon>Streptococcaceae</taxon>
        <taxon>Lactococcus</taxon>
    </lineage>
</organism>
<evidence type="ECO:0000313" key="2">
    <source>
        <dbReference type="EMBL" id="ARE24515.2"/>
    </source>
</evidence>
<accession>A0AA34XM16</accession>
<keyword evidence="1" id="KW-0472">Membrane</keyword>
<reference evidence="2" key="1">
    <citation type="journal article" date="2017" name="BMC Genomics">
        <title>Comparative and functional genomics of the Lactococcus lactis taxon; insights into evolution and niche adaptation.</title>
        <authorList>
            <person name="Kelleher P."/>
            <person name="Bottacini F."/>
            <person name="Mahony J."/>
            <person name="Kilcawley K.N."/>
            <person name="van Sinderen D."/>
        </authorList>
    </citation>
    <scope>NUCLEOTIDE SEQUENCE [LARGE SCALE GENOMIC DNA]</scope>
    <source>
        <strain evidence="2">JM3</strain>
    </source>
</reference>
<dbReference type="AlphaFoldDB" id="A0AA34XM16"/>
<proteinExistence type="predicted"/>